<dbReference type="OrthoDB" id="426210at2759"/>
<gene>
    <name evidence="2" type="ORF">FWK35_00000874</name>
</gene>
<evidence type="ECO:0000313" key="2">
    <source>
        <dbReference type="EMBL" id="KAF0774050.1"/>
    </source>
</evidence>
<proteinExistence type="predicted"/>
<keyword evidence="2" id="KW-0808">Transferase</keyword>
<comment type="caution">
    <text evidence="2">The sequence shown here is derived from an EMBL/GenBank/DDBJ whole genome shotgun (WGS) entry which is preliminary data.</text>
</comment>
<protein>
    <submittedName>
        <fullName evidence="2">Putative RNA-directed DNA polymerase from transposon BS</fullName>
    </submittedName>
</protein>
<dbReference type="GO" id="GO:0003964">
    <property type="term" value="F:RNA-directed DNA polymerase activity"/>
    <property type="evidence" value="ECO:0007669"/>
    <property type="project" value="UniProtKB-KW"/>
</dbReference>
<dbReference type="EMBL" id="VUJU01000012">
    <property type="protein sequence ID" value="KAF0774050.1"/>
    <property type="molecule type" value="Genomic_DNA"/>
</dbReference>
<feature type="domain" description="Reverse transcriptase" evidence="1">
    <location>
        <begin position="1"/>
        <end position="208"/>
    </location>
</feature>
<keyword evidence="3" id="KW-1185">Reference proteome</keyword>
<evidence type="ECO:0000259" key="1">
    <source>
        <dbReference type="PROSITE" id="PS50878"/>
    </source>
</evidence>
<dbReference type="PANTHER" id="PTHR33332">
    <property type="entry name" value="REVERSE TRANSCRIPTASE DOMAIN-CONTAINING PROTEIN"/>
    <property type="match status" value="1"/>
</dbReference>
<dbReference type="AlphaFoldDB" id="A0A6G0ZRR5"/>
<dbReference type="InterPro" id="IPR000477">
    <property type="entry name" value="RT_dom"/>
</dbReference>
<organism evidence="2 3">
    <name type="scientific">Aphis craccivora</name>
    <name type="common">Cowpea aphid</name>
    <dbReference type="NCBI Taxonomy" id="307492"/>
    <lineage>
        <taxon>Eukaryota</taxon>
        <taxon>Metazoa</taxon>
        <taxon>Ecdysozoa</taxon>
        <taxon>Arthropoda</taxon>
        <taxon>Hexapoda</taxon>
        <taxon>Insecta</taxon>
        <taxon>Pterygota</taxon>
        <taxon>Neoptera</taxon>
        <taxon>Paraneoptera</taxon>
        <taxon>Hemiptera</taxon>
        <taxon>Sternorrhyncha</taxon>
        <taxon>Aphidomorpha</taxon>
        <taxon>Aphidoidea</taxon>
        <taxon>Aphididae</taxon>
        <taxon>Aphidini</taxon>
        <taxon>Aphis</taxon>
        <taxon>Aphis</taxon>
    </lineage>
</organism>
<dbReference type="SUPFAM" id="SSF56672">
    <property type="entry name" value="DNA/RNA polymerases"/>
    <property type="match status" value="1"/>
</dbReference>
<evidence type="ECO:0000313" key="3">
    <source>
        <dbReference type="Proteomes" id="UP000478052"/>
    </source>
</evidence>
<reference evidence="2 3" key="1">
    <citation type="submission" date="2019-08" db="EMBL/GenBank/DDBJ databases">
        <title>Whole genome of Aphis craccivora.</title>
        <authorList>
            <person name="Voronova N.V."/>
            <person name="Shulinski R.S."/>
            <person name="Bandarenka Y.V."/>
            <person name="Zhorov D.G."/>
            <person name="Warner D."/>
        </authorList>
    </citation>
    <scope>NUCLEOTIDE SEQUENCE [LARGE SCALE GENOMIC DNA]</scope>
    <source>
        <strain evidence="2">180601</strain>
        <tissue evidence="2">Whole Body</tissue>
    </source>
</reference>
<dbReference type="Pfam" id="PF00078">
    <property type="entry name" value="RVT_1"/>
    <property type="match status" value="1"/>
</dbReference>
<sequence length="327" mass="38458">MVDQGDDRYHRGQEGCQLHDATIDSRDLLYVLVDYSNVDVIHTDFTKAFDTTNHQIVFAKLSQIGIFGPLLSWLKFFIVNRYQIVAYKEFWSIPFHVSSGVPQGSHLAPILFLIFVNDITCQNSFILMFADDVKIYRKINCRIEAELLQFDVNALYTWCLNNNFTLNIKKCQVMTFTKARAVINFDYDVNGEMLQRTMGPVKDLGNNIVSLFVIVPILTSLINAYTKIILFTDTLYLNWKKIYQKCLRFLSYKCSISRDPQSLYSPLFSILNLETLERRRLRLNLFLLTRIIDCPDFLFHFSFHVPSRSTRTRNKYILYEYENYKLR</sequence>
<accession>A0A6G0ZRR5</accession>
<dbReference type="InterPro" id="IPR043502">
    <property type="entry name" value="DNA/RNA_pol_sf"/>
</dbReference>
<keyword evidence="2" id="KW-0548">Nucleotidyltransferase</keyword>
<name>A0A6G0ZRR5_APHCR</name>
<keyword evidence="2" id="KW-0695">RNA-directed DNA polymerase</keyword>
<dbReference type="PROSITE" id="PS50878">
    <property type="entry name" value="RT_POL"/>
    <property type="match status" value="1"/>
</dbReference>
<dbReference type="Proteomes" id="UP000478052">
    <property type="component" value="Unassembled WGS sequence"/>
</dbReference>